<gene>
    <name evidence="2" type="ORF">FL622_04930</name>
</gene>
<dbReference type="Pfam" id="PF13186">
    <property type="entry name" value="SPASM"/>
    <property type="match status" value="1"/>
</dbReference>
<sequence>MGLDLLDTPVRISWRFTPTSPLSRADLLRIAGRLAEGGVFFVYLDGRPLLHPNLLELLDTLANTGIRISLVSGGSPKELDVLHPGLPLAQLDMEIIDRNGLSRDVLGRTLKDLRACGYEPGLLLRPLATRLPLLSELLATARELGVSRVRLPNIPLDGEEAPRDPAELPSPKDLERLRQSLAPDCAAGLSFEIHDLFIWELFHGEDGAQRAEYGGCQAGNSLGHVDAAGNLYPCASWPGALGSLLEYSLAELWASPARFSVRAELERVPSGCRDCAGYDFCFGGCRGLSRSFDPHGDGRDPLCAGPRR</sequence>
<evidence type="ECO:0000259" key="1">
    <source>
        <dbReference type="Pfam" id="PF13186"/>
    </source>
</evidence>
<comment type="caution">
    <text evidence="2">The sequence shown here is derived from an EMBL/GenBank/DDBJ whole genome shotgun (WGS) entry which is preliminary data.</text>
</comment>
<name>A0A550JH57_9BACT</name>
<dbReference type="InterPro" id="IPR023885">
    <property type="entry name" value="4Fe4S-binding_SPASM_dom"/>
</dbReference>
<dbReference type="PANTHER" id="PTHR11228">
    <property type="entry name" value="RADICAL SAM DOMAIN PROTEIN"/>
    <property type="match status" value="1"/>
</dbReference>
<dbReference type="PANTHER" id="PTHR11228:SF7">
    <property type="entry name" value="PQQA PEPTIDE CYCLASE"/>
    <property type="match status" value="1"/>
</dbReference>
<evidence type="ECO:0000313" key="2">
    <source>
        <dbReference type="EMBL" id="TRO82536.1"/>
    </source>
</evidence>
<proteinExistence type="predicted"/>
<dbReference type="InterPro" id="IPR058240">
    <property type="entry name" value="rSAM_sf"/>
</dbReference>
<feature type="domain" description="4Fe4S-binding SPASM" evidence="1">
    <location>
        <begin position="216"/>
        <end position="275"/>
    </location>
</feature>
<dbReference type="RefSeq" id="WP_092056628.1">
    <property type="nucleotide sequence ID" value="NZ_FOJJ01000023.1"/>
</dbReference>
<dbReference type="Proteomes" id="UP000317155">
    <property type="component" value="Unassembled WGS sequence"/>
</dbReference>
<dbReference type="OrthoDB" id="5401416at2"/>
<evidence type="ECO:0000313" key="3">
    <source>
        <dbReference type="Proteomes" id="UP000317155"/>
    </source>
</evidence>
<dbReference type="InterPro" id="IPR050377">
    <property type="entry name" value="Radical_SAM_PqqE_MftC-like"/>
</dbReference>
<reference evidence="2 3" key="1">
    <citation type="submission" date="2019-07" db="EMBL/GenBank/DDBJ databases">
        <title>Insights of Desulfuromonas acetexigens electromicrobiology.</title>
        <authorList>
            <person name="Katuri K."/>
            <person name="Sapireddy V."/>
            <person name="Shaw D.R."/>
            <person name="Saikaly P."/>
        </authorList>
    </citation>
    <scope>NUCLEOTIDE SEQUENCE [LARGE SCALE GENOMIC DNA]</scope>
    <source>
        <strain evidence="2 3">2873</strain>
    </source>
</reference>
<organism evidence="2 3">
    <name type="scientific">Trichloromonas acetexigens</name>
    <dbReference type="NCBI Taxonomy" id="38815"/>
    <lineage>
        <taxon>Bacteria</taxon>
        <taxon>Pseudomonadati</taxon>
        <taxon>Thermodesulfobacteriota</taxon>
        <taxon>Desulfuromonadia</taxon>
        <taxon>Desulfuromonadales</taxon>
        <taxon>Trichloromonadaceae</taxon>
        <taxon>Trichloromonas</taxon>
    </lineage>
</organism>
<accession>A0A550JH57</accession>
<dbReference type="EMBL" id="VJVV01000003">
    <property type="protein sequence ID" value="TRO82536.1"/>
    <property type="molecule type" value="Genomic_DNA"/>
</dbReference>
<dbReference type="AlphaFoldDB" id="A0A550JH57"/>
<dbReference type="InterPro" id="IPR013785">
    <property type="entry name" value="Aldolase_TIM"/>
</dbReference>
<protein>
    <submittedName>
        <fullName evidence="2">SPASM domain-containing protein</fullName>
    </submittedName>
</protein>
<dbReference type="SUPFAM" id="SSF102114">
    <property type="entry name" value="Radical SAM enzymes"/>
    <property type="match status" value="1"/>
</dbReference>
<dbReference type="NCBIfam" id="TIGR04085">
    <property type="entry name" value="rSAM_more_4Fe4S"/>
    <property type="match status" value="1"/>
</dbReference>
<keyword evidence="3" id="KW-1185">Reference proteome</keyword>
<dbReference type="Gene3D" id="3.20.20.70">
    <property type="entry name" value="Aldolase class I"/>
    <property type="match status" value="1"/>
</dbReference>